<evidence type="ECO:0000256" key="2">
    <source>
        <dbReference type="ARBA" id="ARBA00022475"/>
    </source>
</evidence>
<evidence type="ECO:0000313" key="8">
    <source>
        <dbReference type="EMBL" id="MBU3076977.1"/>
    </source>
</evidence>
<dbReference type="PANTHER" id="PTHR47755">
    <property type="entry name" value="CELL DIVISION PROTEIN FTSX"/>
    <property type="match status" value="1"/>
</dbReference>
<feature type="transmembrane region" description="Helical" evidence="6">
    <location>
        <begin position="164"/>
        <end position="184"/>
    </location>
</feature>
<feature type="transmembrane region" description="Helical" evidence="6">
    <location>
        <begin position="258"/>
        <end position="279"/>
    </location>
</feature>
<sequence length="291" mass="29514">MSRDPLSRLLPEGWLAGPMPWVIAAMAFLAGLSLASGFALNTAARGLGEDLARRATVQIVTADAPARDRQAAAALVRLKTMPSVAAARALGSDELDTLLAPWLGPGASRELPMPAMIDVTLRADAAADMDALARALAAVAPDARIDRHDAALAPLAGLVKALRLVAGVLAAIVVATMGGVIGLATRSALDSHRETVAILHLLGATDAQVARLFARRLAIDAAVGAAVGVVAAATVLLLLGRALAALDSGLAAMAAPGWPVRIALIMLAPAVALLAAAAARTTVVRALRRVP</sequence>
<keyword evidence="5 6" id="KW-0472">Membrane</keyword>
<dbReference type="InterPro" id="IPR004513">
    <property type="entry name" value="FtsX"/>
</dbReference>
<comment type="caution">
    <text evidence="8">The sequence shown here is derived from an EMBL/GenBank/DDBJ whole genome shotgun (WGS) entry which is preliminary data.</text>
</comment>
<keyword evidence="8" id="KW-0132">Cell division</keyword>
<name>A0ABS6BGP1_9SPHN</name>
<evidence type="ECO:0000259" key="7">
    <source>
        <dbReference type="Pfam" id="PF02687"/>
    </source>
</evidence>
<keyword evidence="8" id="KW-0131">Cell cycle</keyword>
<proteinExistence type="predicted"/>
<feature type="domain" description="ABC3 transporter permease C-terminal" evidence="7">
    <location>
        <begin position="168"/>
        <end position="280"/>
    </location>
</feature>
<dbReference type="GO" id="GO:0051301">
    <property type="term" value="P:cell division"/>
    <property type="evidence" value="ECO:0007669"/>
    <property type="project" value="UniProtKB-KW"/>
</dbReference>
<keyword evidence="2" id="KW-1003">Cell membrane</keyword>
<accession>A0ABS6BGP1</accession>
<evidence type="ECO:0000256" key="4">
    <source>
        <dbReference type="ARBA" id="ARBA00022989"/>
    </source>
</evidence>
<keyword evidence="3 6" id="KW-0812">Transmembrane</keyword>
<comment type="subcellular location">
    <subcellularLocation>
        <location evidence="1">Cell membrane</location>
        <topology evidence="1">Multi-pass membrane protein</topology>
    </subcellularLocation>
</comment>
<dbReference type="EMBL" id="JAHKRT010000002">
    <property type="protein sequence ID" value="MBU3076977.1"/>
    <property type="molecule type" value="Genomic_DNA"/>
</dbReference>
<feature type="transmembrane region" description="Helical" evidence="6">
    <location>
        <begin position="20"/>
        <end position="44"/>
    </location>
</feature>
<dbReference type="Proteomes" id="UP000776276">
    <property type="component" value="Unassembled WGS sequence"/>
</dbReference>
<reference evidence="8 9" key="1">
    <citation type="submission" date="2021-06" db="EMBL/GenBank/DDBJ databases">
        <title>Sphingomonas sp. XMGL2, whole genome shotgun sequencing project.</title>
        <authorList>
            <person name="Zhao G."/>
            <person name="Shen L."/>
        </authorList>
    </citation>
    <scope>NUCLEOTIDE SEQUENCE [LARGE SCALE GENOMIC DNA]</scope>
    <source>
        <strain evidence="8 9">XMGL2</strain>
    </source>
</reference>
<dbReference type="Pfam" id="PF02687">
    <property type="entry name" value="FtsX"/>
    <property type="match status" value="1"/>
</dbReference>
<feature type="transmembrane region" description="Helical" evidence="6">
    <location>
        <begin position="221"/>
        <end position="246"/>
    </location>
</feature>
<evidence type="ECO:0000256" key="6">
    <source>
        <dbReference type="SAM" id="Phobius"/>
    </source>
</evidence>
<keyword evidence="4 6" id="KW-1133">Transmembrane helix</keyword>
<dbReference type="InterPro" id="IPR003838">
    <property type="entry name" value="ABC3_permease_C"/>
</dbReference>
<evidence type="ECO:0000313" key="9">
    <source>
        <dbReference type="Proteomes" id="UP000776276"/>
    </source>
</evidence>
<gene>
    <name evidence="8" type="ORF">KOF26_03785</name>
</gene>
<evidence type="ECO:0000256" key="1">
    <source>
        <dbReference type="ARBA" id="ARBA00004651"/>
    </source>
</evidence>
<evidence type="ECO:0000256" key="5">
    <source>
        <dbReference type="ARBA" id="ARBA00023136"/>
    </source>
</evidence>
<keyword evidence="9" id="KW-1185">Reference proteome</keyword>
<dbReference type="RefSeq" id="WP_216320389.1">
    <property type="nucleotide sequence ID" value="NZ_JAHKRT010000002.1"/>
</dbReference>
<organism evidence="8 9">
    <name type="scientific">Sphingomonas quercus</name>
    <dbReference type="NCBI Taxonomy" id="2842451"/>
    <lineage>
        <taxon>Bacteria</taxon>
        <taxon>Pseudomonadati</taxon>
        <taxon>Pseudomonadota</taxon>
        <taxon>Alphaproteobacteria</taxon>
        <taxon>Sphingomonadales</taxon>
        <taxon>Sphingomonadaceae</taxon>
        <taxon>Sphingomonas</taxon>
    </lineage>
</organism>
<protein>
    <submittedName>
        <fullName evidence="8">Cell division protein</fullName>
    </submittedName>
</protein>
<evidence type="ECO:0000256" key="3">
    <source>
        <dbReference type="ARBA" id="ARBA00022692"/>
    </source>
</evidence>
<dbReference type="PANTHER" id="PTHR47755:SF1">
    <property type="entry name" value="CELL DIVISION PROTEIN FTSX"/>
    <property type="match status" value="1"/>
</dbReference>